<accession>A0A6P2KN09</accession>
<dbReference type="Proteomes" id="UP000494174">
    <property type="component" value="Unassembled WGS sequence"/>
</dbReference>
<dbReference type="AlphaFoldDB" id="A0A6P2KN09"/>
<reference evidence="1 2" key="1">
    <citation type="submission" date="2019-09" db="EMBL/GenBank/DDBJ databases">
        <authorList>
            <person name="Depoorter E."/>
        </authorList>
    </citation>
    <scope>NUCLEOTIDE SEQUENCE [LARGE SCALE GENOMIC DNA]</scope>
    <source>
        <strain evidence="1">R-15945</strain>
    </source>
</reference>
<sequence>MWWLFNEFRPATVDASLNGRLAGEHVDAGLFKAISSPTASREPEFFSQARIDRAGWHEPSQLA</sequence>
<name>A0A6P2KN09_BURL3</name>
<proteinExistence type="predicted"/>
<gene>
    <name evidence="1" type="ORF">BLA15945_02622</name>
</gene>
<evidence type="ECO:0000313" key="2">
    <source>
        <dbReference type="Proteomes" id="UP000494174"/>
    </source>
</evidence>
<dbReference type="EMBL" id="CABVPU010000007">
    <property type="protein sequence ID" value="VWB55971.1"/>
    <property type="molecule type" value="Genomic_DNA"/>
</dbReference>
<evidence type="ECO:0000313" key="1">
    <source>
        <dbReference type="EMBL" id="VWB55971.1"/>
    </source>
</evidence>
<protein>
    <submittedName>
        <fullName evidence="1">Uncharacterized protein</fullName>
    </submittedName>
</protein>
<organism evidence="1 2">
    <name type="scientific">Burkholderia lata (strain ATCC 17760 / DSM 23089 / LMG 22485 / NCIMB 9086 / R18194 / 383)</name>
    <dbReference type="NCBI Taxonomy" id="482957"/>
    <lineage>
        <taxon>Bacteria</taxon>
        <taxon>Pseudomonadati</taxon>
        <taxon>Pseudomonadota</taxon>
        <taxon>Betaproteobacteria</taxon>
        <taxon>Burkholderiales</taxon>
        <taxon>Burkholderiaceae</taxon>
        <taxon>Burkholderia</taxon>
        <taxon>Burkholderia cepacia complex</taxon>
    </lineage>
</organism>